<proteinExistence type="predicted"/>
<protein>
    <submittedName>
        <fullName evidence="1">Uncharacterized protein</fullName>
    </submittedName>
</protein>
<dbReference type="AlphaFoldDB" id="A0A164PLV5"/>
<dbReference type="EMBL" id="LWGR01000003">
    <property type="protein sequence ID" value="KZM75741.1"/>
    <property type="molecule type" value="Genomic_DNA"/>
</dbReference>
<accession>A0A164PLV5</accession>
<name>A0A164PLV5_9NOCA</name>
<reference evidence="1 2" key="1">
    <citation type="submission" date="2016-04" db="EMBL/GenBank/DDBJ databases">
        <authorList>
            <person name="Evans L.H."/>
            <person name="Alamgir A."/>
            <person name="Owens N."/>
            <person name="Weber N.D."/>
            <person name="Virtaneva K."/>
            <person name="Barbian K."/>
            <person name="Babar A."/>
            <person name="Rosenke K."/>
        </authorList>
    </citation>
    <scope>NUCLEOTIDE SEQUENCE [LARGE SCALE GENOMIC DNA]</scope>
    <source>
        <strain evidence="1 2">IFM 0406</strain>
    </source>
</reference>
<comment type="caution">
    <text evidence="1">The sequence shown here is derived from an EMBL/GenBank/DDBJ whole genome shotgun (WGS) entry which is preliminary data.</text>
</comment>
<organism evidence="1 2">
    <name type="scientific">Nocardia terpenica</name>
    <dbReference type="NCBI Taxonomy" id="455432"/>
    <lineage>
        <taxon>Bacteria</taxon>
        <taxon>Bacillati</taxon>
        <taxon>Actinomycetota</taxon>
        <taxon>Actinomycetes</taxon>
        <taxon>Mycobacteriales</taxon>
        <taxon>Nocardiaceae</taxon>
        <taxon>Nocardia</taxon>
    </lineage>
</organism>
<dbReference type="Proteomes" id="UP000076512">
    <property type="component" value="Unassembled WGS sequence"/>
</dbReference>
<gene>
    <name evidence="1" type="ORF">AWN90_20605</name>
</gene>
<dbReference type="STRING" id="455432.AWN90_20605"/>
<sequence>MSVQYELRGVEYPGQSRSIWQFGDPECPLRLAETPTGLGGAPLEHVRQSNARQRGATYRGTNLEINPITLVVRIGPVAPGTNALAVWNEWRTSLGTGSELAEFHVFSPSGGDRWQWVRLEKAVADPPLHQLQDIGWMTEQVALASDDSDWNAAPVTPPDFTPETFDGNSIHNAGDVDAWPYWELTGPGKFTIGVDGEQITLPALAAGEVWTVETDPEYPHIRNADGDDKWPLAGNVHWYRKVPARSTVALNLSGIGTSGASRIKVVLPQRYQRAVA</sequence>
<dbReference type="OrthoDB" id="4519759at2"/>
<evidence type="ECO:0000313" key="2">
    <source>
        <dbReference type="Proteomes" id="UP000076512"/>
    </source>
</evidence>
<evidence type="ECO:0000313" key="1">
    <source>
        <dbReference type="EMBL" id="KZM75741.1"/>
    </source>
</evidence>
<keyword evidence="2" id="KW-1185">Reference proteome</keyword>